<protein>
    <submittedName>
        <fullName evidence="4">ABC transporter, ATP-binding protein</fullName>
    </submittedName>
</protein>
<dbReference type="SMART" id="SM00382">
    <property type="entry name" value="AAA"/>
    <property type="match status" value="1"/>
</dbReference>
<comment type="caution">
    <text evidence="4">The sequence shown here is derived from an EMBL/GenBank/DDBJ whole genome shotgun (WGS) entry which is preliminary data.</text>
</comment>
<name>C2MC70_9PORP</name>
<dbReference type="InterPro" id="IPR015854">
    <property type="entry name" value="ABC_transpr_LolD-like"/>
</dbReference>
<dbReference type="GO" id="GO:0016887">
    <property type="term" value="F:ATP hydrolysis activity"/>
    <property type="evidence" value="ECO:0007669"/>
    <property type="project" value="InterPro"/>
</dbReference>
<dbReference type="STRING" id="596327.PORUE0001_0847"/>
<dbReference type="Gene3D" id="3.40.50.300">
    <property type="entry name" value="P-loop containing nucleotide triphosphate hydrolases"/>
    <property type="match status" value="1"/>
</dbReference>
<keyword evidence="1" id="KW-0547">Nucleotide-binding</keyword>
<evidence type="ECO:0000256" key="2">
    <source>
        <dbReference type="ARBA" id="ARBA00022840"/>
    </source>
</evidence>
<dbReference type="Pfam" id="PF00005">
    <property type="entry name" value="ABC_tran"/>
    <property type="match status" value="1"/>
</dbReference>
<dbReference type="PROSITE" id="PS50893">
    <property type="entry name" value="ABC_TRANSPORTER_2"/>
    <property type="match status" value="1"/>
</dbReference>
<keyword evidence="5" id="KW-1185">Reference proteome</keyword>
<dbReference type="InterPro" id="IPR027417">
    <property type="entry name" value="P-loop_NTPase"/>
</dbReference>
<accession>C2MC70</accession>
<dbReference type="GO" id="GO:0022857">
    <property type="term" value="F:transmembrane transporter activity"/>
    <property type="evidence" value="ECO:0007669"/>
    <property type="project" value="TreeGrafter"/>
</dbReference>
<evidence type="ECO:0000313" key="5">
    <source>
        <dbReference type="Proteomes" id="UP000003303"/>
    </source>
</evidence>
<dbReference type="PANTHER" id="PTHR24220">
    <property type="entry name" value="IMPORT ATP-BINDING PROTEIN"/>
    <property type="match status" value="1"/>
</dbReference>
<gene>
    <name evidence="4" type="primary">ftsE</name>
    <name evidence="4" type="ORF">PORUE0001_0847</name>
</gene>
<evidence type="ECO:0000259" key="3">
    <source>
        <dbReference type="PROSITE" id="PS50893"/>
    </source>
</evidence>
<feature type="domain" description="ABC transporter" evidence="3">
    <location>
        <begin position="5"/>
        <end position="242"/>
    </location>
</feature>
<dbReference type="Proteomes" id="UP000003303">
    <property type="component" value="Unassembled WGS sequence"/>
</dbReference>
<dbReference type="OrthoDB" id="9802264at2"/>
<dbReference type="EMBL" id="ACLR01000170">
    <property type="protein sequence ID" value="EEK16673.1"/>
    <property type="molecule type" value="Genomic_DNA"/>
</dbReference>
<keyword evidence="2 4" id="KW-0067">ATP-binding</keyword>
<dbReference type="GO" id="GO:0005524">
    <property type="term" value="F:ATP binding"/>
    <property type="evidence" value="ECO:0007669"/>
    <property type="project" value="UniProtKB-KW"/>
</dbReference>
<evidence type="ECO:0000313" key="4">
    <source>
        <dbReference type="EMBL" id="EEK16673.1"/>
    </source>
</evidence>
<organism evidence="4 5">
    <name type="scientific">Porphyromonas uenonis 60-3</name>
    <dbReference type="NCBI Taxonomy" id="596327"/>
    <lineage>
        <taxon>Bacteria</taxon>
        <taxon>Pseudomonadati</taxon>
        <taxon>Bacteroidota</taxon>
        <taxon>Bacteroidia</taxon>
        <taxon>Bacteroidales</taxon>
        <taxon>Porphyromonadaceae</taxon>
        <taxon>Porphyromonas</taxon>
    </lineage>
</organism>
<reference evidence="4 5" key="1">
    <citation type="submission" date="2009-04" db="EMBL/GenBank/DDBJ databases">
        <authorList>
            <person name="Sebastian Y."/>
            <person name="Madupu R."/>
            <person name="Durkin A.S."/>
            <person name="Torralba M."/>
            <person name="Methe B."/>
            <person name="Sutton G.G."/>
            <person name="Strausberg R.L."/>
            <person name="Nelson K.E."/>
        </authorList>
    </citation>
    <scope>NUCLEOTIDE SEQUENCE [LARGE SCALE GENOMIC DNA]</scope>
    <source>
        <strain evidence="4 5">60-3</strain>
    </source>
</reference>
<sequence length="249" mass="27663">MSTIIDLQGVTVSRQEHELLRDVTLSLEAGDFAYLTGPVGSGKSSLLELLYGELAPKGGVAKVLDYNLHRMSVRQRQALRRSLGIVFQSQAQLLYNYTVQGNLDFVLRAVGVKKREQRAMRIEEALKQVGMEGKHYKYPHELSGGEAERICIARALVVRPRLILLDEPTTGLDSETSLLIGQLIQSLAKEGVAVLMSTHNETLIQELPATRYHINLESRTLERIDLSPTLEQVEGTSSEPFTDPIEVAL</sequence>
<dbReference type="RefSeq" id="WP_007365472.1">
    <property type="nucleotide sequence ID" value="NZ_ACLR01000170.1"/>
</dbReference>
<dbReference type="eggNOG" id="COG2884">
    <property type="taxonomic scope" value="Bacteria"/>
</dbReference>
<dbReference type="PANTHER" id="PTHR24220:SF470">
    <property type="entry name" value="CELL DIVISION ATP-BINDING PROTEIN FTSE"/>
    <property type="match status" value="1"/>
</dbReference>
<dbReference type="InterPro" id="IPR003439">
    <property type="entry name" value="ABC_transporter-like_ATP-bd"/>
</dbReference>
<dbReference type="InterPro" id="IPR003593">
    <property type="entry name" value="AAA+_ATPase"/>
</dbReference>
<dbReference type="AlphaFoldDB" id="C2MC70"/>
<dbReference type="SUPFAM" id="SSF52540">
    <property type="entry name" value="P-loop containing nucleoside triphosphate hydrolases"/>
    <property type="match status" value="1"/>
</dbReference>
<evidence type="ECO:0000256" key="1">
    <source>
        <dbReference type="ARBA" id="ARBA00022741"/>
    </source>
</evidence>
<dbReference type="GO" id="GO:0005886">
    <property type="term" value="C:plasma membrane"/>
    <property type="evidence" value="ECO:0007669"/>
    <property type="project" value="TreeGrafter"/>
</dbReference>
<proteinExistence type="predicted"/>